<dbReference type="Pfam" id="PF05199">
    <property type="entry name" value="GMC_oxred_C"/>
    <property type="match status" value="1"/>
</dbReference>
<name>A0A8H4QMJ0_9AGAR</name>
<dbReference type="InterPro" id="IPR007867">
    <property type="entry name" value="GMC_OxRtase_C"/>
</dbReference>
<comment type="similarity">
    <text evidence="3">Belongs to the GMC oxidoreductase family.</text>
</comment>
<dbReference type="InterPro" id="IPR012132">
    <property type="entry name" value="GMC_OxRdtase"/>
</dbReference>
<comment type="subunit">
    <text evidence="4">Monomer.</text>
</comment>
<comment type="catalytic activity">
    <reaction evidence="8">
        <text>pyranose + acceptor = pyranos-2-ulose + reduced acceptor.</text>
        <dbReference type="EC" id="1.1.99.29"/>
    </reaction>
</comment>
<dbReference type="GO" id="GO:0050660">
    <property type="term" value="F:flavin adenine dinucleotide binding"/>
    <property type="evidence" value="ECO:0007669"/>
    <property type="project" value="InterPro"/>
</dbReference>
<dbReference type="SUPFAM" id="SSF54373">
    <property type="entry name" value="FAD-linked reductases, C-terminal domain"/>
    <property type="match status" value="1"/>
</dbReference>
<comment type="cofactor">
    <cofactor evidence="1">
        <name>FAD</name>
        <dbReference type="ChEBI" id="CHEBI:57692"/>
    </cofactor>
</comment>
<keyword evidence="6" id="KW-0964">Secreted</keyword>
<dbReference type="SUPFAM" id="SSF51905">
    <property type="entry name" value="FAD/NAD(P)-binding domain"/>
    <property type="match status" value="1"/>
</dbReference>
<keyword evidence="15" id="KW-1185">Reference proteome</keyword>
<dbReference type="EC" id="1.1.99.29" evidence="5"/>
<evidence type="ECO:0000256" key="4">
    <source>
        <dbReference type="ARBA" id="ARBA00011245"/>
    </source>
</evidence>
<dbReference type="InterPro" id="IPR000172">
    <property type="entry name" value="GMC_OxRdtase_N"/>
</dbReference>
<comment type="catalytic activity">
    <reaction evidence="9">
        <text>pyranose + acceptor = pyranos-2,3-diulose + reduced acceptor.</text>
        <dbReference type="EC" id="1.1.99.29"/>
    </reaction>
</comment>
<evidence type="ECO:0000256" key="8">
    <source>
        <dbReference type="ARBA" id="ARBA00033986"/>
    </source>
</evidence>
<comment type="subcellular location">
    <subcellularLocation>
        <location evidence="2">Secreted</location>
    </subcellularLocation>
</comment>
<dbReference type="AlphaFoldDB" id="A0A8H4QMJ0"/>
<evidence type="ECO:0000256" key="12">
    <source>
        <dbReference type="ARBA" id="ARBA00034059"/>
    </source>
</evidence>
<evidence type="ECO:0000313" key="15">
    <source>
        <dbReference type="Proteomes" id="UP000521872"/>
    </source>
</evidence>
<evidence type="ECO:0000256" key="3">
    <source>
        <dbReference type="ARBA" id="ARBA00010790"/>
    </source>
</evidence>
<feature type="domain" description="Glucose-methanol-choline oxidoreductase N-terminal" evidence="13">
    <location>
        <begin position="18"/>
        <end position="32"/>
    </location>
</feature>
<evidence type="ECO:0000256" key="10">
    <source>
        <dbReference type="ARBA" id="ARBA00034029"/>
    </source>
</evidence>
<dbReference type="GO" id="GO:0005576">
    <property type="term" value="C:extracellular region"/>
    <property type="evidence" value="ECO:0007669"/>
    <property type="project" value="UniProtKB-SubCell"/>
</dbReference>
<comment type="catalytic activity">
    <reaction evidence="11">
        <text>a pyranoside + acceptor = a pyranosid-3-ulose + reduced acceptor.</text>
        <dbReference type="EC" id="1.1.99.29"/>
    </reaction>
</comment>
<dbReference type="Gene3D" id="3.50.50.60">
    <property type="entry name" value="FAD/NAD(P)-binding domain"/>
    <property type="match status" value="1"/>
</dbReference>
<dbReference type="Pfam" id="PF00732">
    <property type="entry name" value="GMC_oxred_N"/>
    <property type="match status" value="1"/>
</dbReference>
<dbReference type="EMBL" id="JAACJL010000045">
    <property type="protein sequence ID" value="KAF4613895.1"/>
    <property type="molecule type" value="Genomic_DNA"/>
</dbReference>
<comment type="catalytic activity">
    <reaction evidence="12">
        <text>a pyranoside + acceptor = a pyranosid-3,4-diulose + reduced acceptor.</text>
        <dbReference type="EC" id="1.1.99.29"/>
    </reaction>
</comment>
<evidence type="ECO:0000256" key="9">
    <source>
        <dbReference type="ARBA" id="ARBA00034010"/>
    </source>
</evidence>
<evidence type="ECO:0000313" key="14">
    <source>
        <dbReference type="EMBL" id="KAF4613895.1"/>
    </source>
</evidence>
<comment type="caution">
    <text evidence="14">The sequence shown here is derived from an EMBL/GenBank/DDBJ whole genome shotgun (WGS) entry which is preliminary data.</text>
</comment>
<comment type="function">
    <text evidence="7">Catalyzes the single-oxidation or sequential double oxidation reaction of carbohydrates primarily at carbon-2 and/or carbon-3 with the concomitant reduction of the flavin. The enzyme exhibits a broad sugar substrate specificity, oxidizing different aldopyranoses to the corresponding C-1, C-2, C-3 or C-1,2, C-2,3 and C-3,4 (di)dehydro sugars with substrate-specific regioselectivity. Accepts only a narrow range of electron acceptors such as substituted benzoquinones and complexed metal ions and reacts extremely slowly with O(2) as acceptor. May play a role in the natural recycling of plant matter by oxidizing all major monosaccharides in lignocellulose and by reducing quinone compounds or reactive radical species generated during lignin depolymerization.</text>
</comment>
<dbReference type="PANTHER" id="PTHR11552">
    <property type="entry name" value="GLUCOSE-METHANOL-CHOLINE GMC OXIDOREDUCTASE"/>
    <property type="match status" value="1"/>
</dbReference>
<dbReference type="Proteomes" id="UP000521872">
    <property type="component" value="Unassembled WGS sequence"/>
</dbReference>
<dbReference type="GO" id="GO:0033718">
    <property type="term" value="F:pyranose dehydrogenase (acceptor) activity"/>
    <property type="evidence" value="ECO:0007669"/>
    <property type="project" value="UniProtKB-EC"/>
</dbReference>
<evidence type="ECO:0000256" key="5">
    <source>
        <dbReference type="ARBA" id="ARBA00013177"/>
    </source>
</evidence>
<gene>
    <name evidence="14" type="ORF">D9613_007490</name>
</gene>
<dbReference type="PROSITE" id="PS00624">
    <property type="entry name" value="GMC_OXRED_2"/>
    <property type="match status" value="1"/>
</dbReference>
<dbReference type="PANTHER" id="PTHR11552:SF78">
    <property type="entry name" value="GLUCOSE-METHANOL-CHOLINE OXIDOREDUCTASE N-TERMINAL DOMAIN-CONTAINING PROTEIN"/>
    <property type="match status" value="1"/>
</dbReference>
<dbReference type="InterPro" id="IPR036188">
    <property type="entry name" value="FAD/NAD-bd_sf"/>
</dbReference>
<evidence type="ECO:0000256" key="11">
    <source>
        <dbReference type="ARBA" id="ARBA00034050"/>
    </source>
</evidence>
<evidence type="ECO:0000256" key="2">
    <source>
        <dbReference type="ARBA" id="ARBA00004613"/>
    </source>
</evidence>
<evidence type="ECO:0000256" key="7">
    <source>
        <dbReference type="ARBA" id="ARBA00024699"/>
    </source>
</evidence>
<evidence type="ECO:0000256" key="1">
    <source>
        <dbReference type="ARBA" id="ARBA00001974"/>
    </source>
</evidence>
<accession>A0A8H4QMJ0</accession>
<reference evidence="14 15" key="1">
    <citation type="submission" date="2019-12" db="EMBL/GenBank/DDBJ databases">
        <authorList>
            <person name="Floudas D."/>
            <person name="Bentzer J."/>
            <person name="Ahren D."/>
            <person name="Johansson T."/>
            <person name="Persson P."/>
            <person name="Tunlid A."/>
        </authorList>
    </citation>
    <scope>NUCLEOTIDE SEQUENCE [LARGE SCALE GENOMIC DNA]</scope>
    <source>
        <strain evidence="14 15">CBS 102.39</strain>
    </source>
</reference>
<evidence type="ECO:0000256" key="6">
    <source>
        <dbReference type="ARBA" id="ARBA00022525"/>
    </source>
</evidence>
<comment type="catalytic activity">
    <reaction evidence="10">
        <text>pyranose + acceptor = pyranos-3-ulose + reduced acceptor.</text>
        <dbReference type="EC" id="1.1.99.29"/>
    </reaction>
</comment>
<protein>
    <recommendedName>
        <fullName evidence="5">pyranose dehydrogenase (acceptor)</fullName>
        <ecNumber evidence="5">1.1.99.29</ecNumber>
    </recommendedName>
</protein>
<sequence>MAQPTLVRASRLVVLSAGAFGTPSILERSGVGSAEVLKKHGVKQIIDLPGVGENYMDHNVIFSPYHPSEDAETMDMAFRGNEEEVKRMSNQMVDQWEKEGKGVFANNGIDAAIKLRPNEAELQTMSPAFDERWKSYYANKPDKPVMLLGSMAAYVGLNPAIPRGKYFSAHPISIGHVHITSGTDPYSPLNFAPGFLENFADVIILRWACKRARELARRMKFFRGELTVGHPQFPEGSAAAVGRHSKPVPLDAPYVQYTEEDDKAIDEYHRQTVETTWHSIGACAMKPREKGGIVDSKHMFMARKD</sequence>
<proteinExistence type="inferred from homology"/>
<evidence type="ECO:0000259" key="13">
    <source>
        <dbReference type="PROSITE" id="PS00624"/>
    </source>
</evidence>
<organism evidence="14 15">
    <name type="scientific">Agrocybe pediades</name>
    <dbReference type="NCBI Taxonomy" id="84607"/>
    <lineage>
        <taxon>Eukaryota</taxon>
        <taxon>Fungi</taxon>
        <taxon>Dikarya</taxon>
        <taxon>Basidiomycota</taxon>
        <taxon>Agaricomycotina</taxon>
        <taxon>Agaricomycetes</taxon>
        <taxon>Agaricomycetidae</taxon>
        <taxon>Agaricales</taxon>
        <taxon>Agaricineae</taxon>
        <taxon>Strophariaceae</taxon>
        <taxon>Agrocybe</taxon>
    </lineage>
</organism>